<dbReference type="Gene3D" id="3.40.190.10">
    <property type="entry name" value="Periplasmic binding protein-like II"/>
    <property type="match status" value="1"/>
</dbReference>
<evidence type="ECO:0000313" key="6">
    <source>
        <dbReference type="EMBL" id="OGL66951.1"/>
    </source>
</evidence>
<keyword evidence="4" id="KW-0812">Transmembrane</keyword>
<sequence length="591" mass="64746">MRQVISVKRRRGLPTLKQWGQLPRVLSKRERLSLIACAGLFVASGAALATWYVATHRSEIPAVGGEYVEALVGEPQFVNPLYASASDVDSDLARLVYSGLLKFDPNEGLVNDLAEKVEISPDGKTYTVTIREDATFHNGEAVRARDVLFTVTAIQNPGYRSPLEVSFRGVAVSQVDDRTVSFSLETPFAPFLSTLTVGILPSDLWADIQPRNAPLATRNLEPVGSGPYRFASFAKDKKGSVLSYSLTRYDGYYGAPAYIETLTFKFYADADDAAAALENRNVEGIAFVPPDQEEAVSRNRNVALMRPSLPRLTAAYFNQDRQPAFKKLEVRKAIAMAVDKAAVLEDALFGHGTVVSSPILPGMVGYAVDTPAPAHDPAAAQELLEKAGFKKVEGATYRTLPKDLFEAKKKAAGDAADSTTDEFSVILKTVQHPELIRTAERLVQQLGAVGIKVEIEVVDPGDLYATVIEPRDYQMLLTGALLGLDPDPFPFWHSSQATGKGLNLAMYASRKADAALEAARDTTDELARADRYKEFQSLLAEDVPAVFLYQSTYGYAPASKLKNVEIPRIVTPADRFGRVNEWYIKTKKVLR</sequence>
<keyword evidence="4" id="KW-0472">Membrane</keyword>
<dbReference type="GO" id="GO:1904680">
    <property type="term" value="F:peptide transmembrane transporter activity"/>
    <property type="evidence" value="ECO:0007669"/>
    <property type="project" value="TreeGrafter"/>
</dbReference>
<reference evidence="6 7" key="1">
    <citation type="journal article" date="2016" name="Nat. Commun.">
        <title>Thousands of microbial genomes shed light on interconnected biogeochemical processes in an aquifer system.</title>
        <authorList>
            <person name="Anantharaman K."/>
            <person name="Brown C.T."/>
            <person name="Hug L.A."/>
            <person name="Sharon I."/>
            <person name="Castelle C.J."/>
            <person name="Probst A.J."/>
            <person name="Thomas B.C."/>
            <person name="Singh A."/>
            <person name="Wilkins M.J."/>
            <person name="Karaoz U."/>
            <person name="Brodie E.L."/>
            <person name="Williams K.H."/>
            <person name="Hubbard S.S."/>
            <person name="Banfield J.F."/>
        </authorList>
    </citation>
    <scope>NUCLEOTIDE SEQUENCE [LARGE SCALE GENOMIC DNA]</scope>
</reference>
<evidence type="ECO:0000259" key="5">
    <source>
        <dbReference type="Pfam" id="PF00496"/>
    </source>
</evidence>
<organism evidence="6 7">
    <name type="scientific">Candidatus Uhrbacteria bacterium RIFCSPHIGHO2_01_FULL_63_20</name>
    <dbReference type="NCBI Taxonomy" id="1802385"/>
    <lineage>
        <taxon>Bacteria</taxon>
        <taxon>Candidatus Uhriibacteriota</taxon>
    </lineage>
</organism>
<dbReference type="GO" id="GO:0015833">
    <property type="term" value="P:peptide transport"/>
    <property type="evidence" value="ECO:0007669"/>
    <property type="project" value="TreeGrafter"/>
</dbReference>
<protein>
    <recommendedName>
        <fullName evidence="5">Solute-binding protein family 5 domain-containing protein</fullName>
    </recommendedName>
</protein>
<evidence type="ECO:0000256" key="3">
    <source>
        <dbReference type="ARBA" id="ARBA00022729"/>
    </source>
</evidence>
<dbReference type="PANTHER" id="PTHR30290">
    <property type="entry name" value="PERIPLASMIC BINDING COMPONENT OF ABC TRANSPORTER"/>
    <property type="match status" value="1"/>
</dbReference>
<dbReference type="GO" id="GO:0043190">
    <property type="term" value="C:ATP-binding cassette (ABC) transporter complex"/>
    <property type="evidence" value="ECO:0007669"/>
    <property type="project" value="InterPro"/>
</dbReference>
<dbReference type="GO" id="GO:0042597">
    <property type="term" value="C:periplasmic space"/>
    <property type="evidence" value="ECO:0007669"/>
    <property type="project" value="UniProtKB-ARBA"/>
</dbReference>
<accession>A0A1F7TLU5</accession>
<name>A0A1F7TLU5_9BACT</name>
<dbReference type="InterPro" id="IPR000914">
    <property type="entry name" value="SBP_5_dom"/>
</dbReference>
<dbReference type="SUPFAM" id="SSF53850">
    <property type="entry name" value="Periplasmic binding protein-like II"/>
    <property type="match status" value="1"/>
</dbReference>
<dbReference type="EMBL" id="MGDT01000004">
    <property type="protein sequence ID" value="OGL66951.1"/>
    <property type="molecule type" value="Genomic_DNA"/>
</dbReference>
<feature type="domain" description="Solute-binding protein family 5" evidence="5">
    <location>
        <begin position="109"/>
        <end position="497"/>
    </location>
</feature>
<keyword evidence="2" id="KW-0813">Transport</keyword>
<keyword evidence="3" id="KW-0732">Signal</keyword>
<dbReference type="Gene3D" id="3.10.105.10">
    <property type="entry name" value="Dipeptide-binding Protein, Domain 3"/>
    <property type="match status" value="1"/>
</dbReference>
<proteinExistence type="inferred from homology"/>
<comment type="similarity">
    <text evidence="1">Belongs to the bacterial solute-binding protein 5 family.</text>
</comment>
<dbReference type="PANTHER" id="PTHR30290:SF9">
    <property type="entry name" value="OLIGOPEPTIDE-BINDING PROTEIN APPA"/>
    <property type="match status" value="1"/>
</dbReference>
<evidence type="ECO:0000256" key="2">
    <source>
        <dbReference type="ARBA" id="ARBA00022448"/>
    </source>
</evidence>
<dbReference type="InterPro" id="IPR030678">
    <property type="entry name" value="Peptide/Ni-bd"/>
</dbReference>
<feature type="transmembrane region" description="Helical" evidence="4">
    <location>
        <begin position="32"/>
        <end position="54"/>
    </location>
</feature>
<keyword evidence="4" id="KW-1133">Transmembrane helix</keyword>
<dbReference type="InterPro" id="IPR039424">
    <property type="entry name" value="SBP_5"/>
</dbReference>
<dbReference type="AlphaFoldDB" id="A0A1F7TLU5"/>
<dbReference type="Pfam" id="PF00496">
    <property type="entry name" value="SBP_bac_5"/>
    <property type="match status" value="1"/>
</dbReference>
<dbReference type="PIRSF" id="PIRSF002741">
    <property type="entry name" value="MppA"/>
    <property type="match status" value="1"/>
</dbReference>
<evidence type="ECO:0000256" key="4">
    <source>
        <dbReference type="SAM" id="Phobius"/>
    </source>
</evidence>
<evidence type="ECO:0000256" key="1">
    <source>
        <dbReference type="ARBA" id="ARBA00005695"/>
    </source>
</evidence>
<dbReference type="Proteomes" id="UP000177885">
    <property type="component" value="Unassembled WGS sequence"/>
</dbReference>
<comment type="caution">
    <text evidence="6">The sequence shown here is derived from an EMBL/GenBank/DDBJ whole genome shotgun (WGS) entry which is preliminary data.</text>
</comment>
<gene>
    <name evidence="6" type="ORF">A2856_00415</name>
</gene>
<evidence type="ECO:0000313" key="7">
    <source>
        <dbReference type="Proteomes" id="UP000177885"/>
    </source>
</evidence>
<dbReference type="STRING" id="1802385.A2856_00415"/>
<dbReference type="CDD" id="cd00995">
    <property type="entry name" value="PBP2_NikA_DppA_OppA_like"/>
    <property type="match status" value="1"/>
</dbReference>
<dbReference type="Gene3D" id="3.90.76.10">
    <property type="entry name" value="Dipeptide-binding Protein, Domain 1"/>
    <property type="match status" value="1"/>
</dbReference>